<organism evidence="3 4">
    <name type="scientific">Amycolatopsis rhabdoformis</name>
    <dbReference type="NCBI Taxonomy" id="1448059"/>
    <lineage>
        <taxon>Bacteria</taxon>
        <taxon>Bacillati</taxon>
        <taxon>Actinomycetota</taxon>
        <taxon>Actinomycetes</taxon>
        <taxon>Pseudonocardiales</taxon>
        <taxon>Pseudonocardiaceae</taxon>
        <taxon>Amycolatopsis</taxon>
    </lineage>
</organism>
<keyword evidence="1" id="KW-0067">ATP-binding</keyword>
<dbReference type="Gene3D" id="3.30.1490.20">
    <property type="entry name" value="ATP-grasp fold, A domain"/>
    <property type="match status" value="1"/>
</dbReference>
<sequence>MTPLHRILAPRSVAIVGASDREGNRGGTAAALMRRFGFAGDVYPVHPTAETVAGYPAVRSIAELPAGVDVAIIGLGAANVAGVVRELHAAGVPGAIAWAGGFSENGPEGERLQAELAAVVRETGVRLIGPNCLGVVNTAIGFTGTFATWLRGTDRLLTSGIAMVSQSGGLAANAHAWSQESGIGFRYMISTGNEVDLGVVDLLETVVEDPGTEIVLAYLEGVCDGARFVAMLRRACELGKPVLVLKVGHSAASAAAIAAHTGALAGETRVWDALLEAEGAVQVHSVEQLLETAGYLHGRAGLPPLRGRRVVIMGHGGGAGVLASDQCALAGLEVPALSAGTRATLAPTMPEIASTKNPVDLTPEAYVQEKWRRQLSSTLAAVAASGEADVLLTQFSVGEIVYPAEIADPVIDLHRKGELAVAVYSRGATAEAVKRYTDAGLHVFDDQRVAVETLGLLTRPVRTDDETARAILAAAPGLVTPVVEPVLPTVSSGDVVAEHEVHRLLAEAGFDVLRAETAHSAVEAAELAEKLGFPVVLKALSPQITHRAAVGLVRLGVADREAASQAYEELAARTEALGADLLGVLVQQSAVGGTELLVSGFRDPVFGPVVSCGAGGVATELIDDVSFASAPLDEASALALLRRLRTTGKSKGLSLEDAGAQAVAFLVRFSRFVETLPWPGFVLELNPVSVTAERAVALDGLLVVSEVAS</sequence>
<dbReference type="SMART" id="SM00881">
    <property type="entry name" value="CoA_binding"/>
    <property type="match status" value="1"/>
</dbReference>
<dbReference type="PANTHER" id="PTHR42793">
    <property type="entry name" value="COA BINDING DOMAIN CONTAINING PROTEIN"/>
    <property type="match status" value="1"/>
</dbReference>
<dbReference type="GO" id="GO:0016874">
    <property type="term" value="F:ligase activity"/>
    <property type="evidence" value="ECO:0007669"/>
    <property type="project" value="UniProtKB-KW"/>
</dbReference>
<keyword evidence="3" id="KW-0436">Ligase</keyword>
<protein>
    <submittedName>
        <fullName evidence="3">Acetate--CoA ligase family protein</fullName>
    </submittedName>
</protein>
<dbReference type="InterPro" id="IPR016102">
    <property type="entry name" value="Succinyl-CoA_synth-like"/>
</dbReference>
<dbReference type="InterPro" id="IPR011761">
    <property type="entry name" value="ATP-grasp"/>
</dbReference>
<dbReference type="Pfam" id="PF13380">
    <property type="entry name" value="CoA_binding_2"/>
    <property type="match status" value="1"/>
</dbReference>
<accession>A0ABZ1IAZ4</accession>
<dbReference type="InterPro" id="IPR013815">
    <property type="entry name" value="ATP_grasp_subdomain_1"/>
</dbReference>
<dbReference type="Pfam" id="PF13607">
    <property type="entry name" value="Succ_CoA_lig"/>
    <property type="match status" value="1"/>
</dbReference>
<dbReference type="SUPFAM" id="SSF51735">
    <property type="entry name" value="NAD(P)-binding Rossmann-fold domains"/>
    <property type="match status" value="1"/>
</dbReference>
<keyword evidence="1" id="KW-0547">Nucleotide-binding</keyword>
<dbReference type="EMBL" id="CP142149">
    <property type="protein sequence ID" value="WSE31372.1"/>
    <property type="molecule type" value="Genomic_DNA"/>
</dbReference>
<name>A0ABZ1IAZ4_9PSEU</name>
<keyword evidence="4" id="KW-1185">Reference proteome</keyword>
<dbReference type="PANTHER" id="PTHR42793:SF1">
    <property type="entry name" value="PEPTIDYL-LYSINE N-ACETYLTRANSFERASE PATZ"/>
    <property type="match status" value="1"/>
</dbReference>
<dbReference type="SUPFAM" id="SSF52210">
    <property type="entry name" value="Succinyl-CoA synthetase domains"/>
    <property type="match status" value="2"/>
</dbReference>
<dbReference type="Gene3D" id="3.40.50.261">
    <property type="entry name" value="Succinyl-CoA synthetase domains"/>
    <property type="match status" value="2"/>
</dbReference>
<reference evidence="3 4" key="1">
    <citation type="journal article" date="2015" name="Int. J. Syst. Evol. Microbiol.">
        <title>Amycolatopsis rhabdoformis sp. nov., an actinomycete isolated from a tropical forest soil.</title>
        <authorList>
            <person name="Souza W.R."/>
            <person name="Silva R.E."/>
            <person name="Goodfellow M."/>
            <person name="Busarakam K."/>
            <person name="Figueiro F.S."/>
            <person name="Ferreira D."/>
            <person name="Rodrigues-Filho E."/>
            <person name="Moraes L.A.B."/>
            <person name="Zucchi T.D."/>
        </authorList>
    </citation>
    <scope>NUCLEOTIDE SEQUENCE [LARGE SCALE GENOMIC DNA]</scope>
    <source>
        <strain evidence="3 4">NCIMB 14900</strain>
    </source>
</reference>
<evidence type="ECO:0000313" key="4">
    <source>
        <dbReference type="Proteomes" id="UP001330812"/>
    </source>
</evidence>
<evidence type="ECO:0000259" key="2">
    <source>
        <dbReference type="PROSITE" id="PS50975"/>
    </source>
</evidence>
<dbReference type="SUPFAM" id="SSF56059">
    <property type="entry name" value="Glutathione synthetase ATP-binding domain-like"/>
    <property type="match status" value="1"/>
</dbReference>
<dbReference type="PROSITE" id="PS50975">
    <property type="entry name" value="ATP_GRASP"/>
    <property type="match status" value="1"/>
</dbReference>
<dbReference type="Gene3D" id="3.30.470.20">
    <property type="entry name" value="ATP-grasp fold, B domain"/>
    <property type="match status" value="1"/>
</dbReference>
<dbReference type="InterPro" id="IPR036291">
    <property type="entry name" value="NAD(P)-bd_dom_sf"/>
</dbReference>
<dbReference type="Proteomes" id="UP001330812">
    <property type="component" value="Chromosome"/>
</dbReference>
<evidence type="ECO:0000313" key="3">
    <source>
        <dbReference type="EMBL" id="WSE31372.1"/>
    </source>
</evidence>
<dbReference type="RefSeq" id="WP_326834178.1">
    <property type="nucleotide sequence ID" value="NZ_CP142149.1"/>
</dbReference>
<dbReference type="Gene3D" id="3.40.50.720">
    <property type="entry name" value="NAD(P)-binding Rossmann-like Domain"/>
    <property type="match status" value="1"/>
</dbReference>
<gene>
    <name evidence="3" type="ORF">VSH64_04510</name>
</gene>
<proteinExistence type="predicted"/>
<dbReference type="Pfam" id="PF13549">
    <property type="entry name" value="ATP-grasp_5"/>
    <property type="match status" value="1"/>
</dbReference>
<feature type="domain" description="ATP-grasp" evidence="2">
    <location>
        <begin position="502"/>
        <end position="709"/>
    </location>
</feature>
<dbReference type="InterPro" id="IPR032875">
    <property type="entry name" value="Succ_CoA_lig_flav_dom"/>
</dbReference>
<dbReference type="InterPro" id="IPR003781">
    <property type="entry name" value="CoA-bd"/>
</dbReference>
<evidence type="ECO:0000256" key="1">
    <source>
        <dbReference type="PROSITE-ProRule" id="PRU00409"/>
    </source>
</evidence>